<keyword evidence="3" id="KW-0833">Ubl conjugation pathway</keyword>
<sequence>MRFHGITSPGSRSSRSSVTEEPVSRLIEEKIFVAVDKHVAKSKSTLIWALQNTGGKKICIIHVHQPSQMIPVMGAKFPVSSVKEEEVNVFREKEREKVNRILDEYLCICQQRGVKKAAVVILSGLTGSEEGLQSLSKYSEILLPSLSRLLSESKEVSEPSAQALVNLSQNSELARKMIQMGLIRVAMDMLYKPESCITRNHDVSAASFAMPNRLLGTIDAGSSKDLRNLCSCAPFNDKFPESNWMNNDNNSNNMYAPAKEESVANTTREPSGQK</sequence>
<feature type="region of interest" description="Disordered" evidence="4">
    <location>
        <begin position="243"/>
        <end position="274"/>
    </location>
</feature>
<proteinExistence type="predicted"/>
<feature type="compositionally biased region" description="Low complexity" evidence="4">
    <location>
        <begin position="243"/>
        <end position="254"/>
    </location>
</feature>
<protein>
    <recommendedName>
        <fullName evidence="2">RING-type E3 ubiquitin transferase</fullName>
        <ecNumber evidence="2">2.3.2.27</ecNumber>
    </recommendedName>
</protein>
<dbReference type="AlphaFoldDB" id="A0ABC8IW76"/>
<dbReference type="InterPro" id="IPR016024">
    <property type="entry name" value="ARM-type_fold"/>
</dbReference>
<dbReference type="SUPFAM" id="SSF48371">
    <property type="entry name" value="ARM repeat"/>
    <property type="match status" value="1"/>
</dbReference>
<gene>
    <name evidence="5" type="ORF">ERUC_LOCUS526</name>
</gene>
<evidence type="ECO:0000256" key="4">
    <source>
        <dbReference type="SAM" id="MobiDB-lite"/>
    </source>
</evidence>
<name>A0ABC8IW76_ERUVS</name>
<evidence type="ECO:0000256" key="3">
    <source>
        <dbReference type="ARBA" id="ARBA00022786"/>
    </source>
</evidence>
<dbReference type="EMBL" id="CAKOAT010004448">
    <property type="protein sequence ID" value="CAH8283004.1"/>
    <property type="molecule type" value="Genomic_DNA"/>
</dbReference>
<dbReference type="GO" id="GO:0061630">
    <property type="term" value="F:ubiquitin protein ligase activity"/>
    <property type="evidence" value="ECO:0007669"/>
    <property type="project" value="UniProtKB-EC"/>
</dbReference>
<evidence type="ECO:0000256" key="2">
    <source>
        <dbReference type="ARBA" id="ARBA00012483"/>
    </source>
</evidence>
<reference evidence="5 6" key="1">
    <citation type="submission" date="2022-03" db="EMBL/GenBank/DDBJ databases">
        <authorList>
            <person name="Macdonald S."/>
            <person name="Ahmed S."/>
            <person name="Newling K."/>
        </authorList>
    </citation>
    <scope>NUCLEOTIDE SEQUENCE [LARGE SCALE GENOMIC DNA]</scope>
</reference>
<dbReference type="InterPro" id="IPR011989">
    <property type="entry name" value="ARM-like"/>
</dbReference>
<dbReference type="Proteomes" id="UP001642260">
    <property type="component" value="Unassembled WGS sequence"/>
</dbReference>
<dbReference type="PANTHER" id="PTHR45647">
    <property type="entry name" value="OS02G0152300 PROTEIN"/>
    <property type="match status" value="1"/>
</dbReference>
<comment type="caution">
    <text evidence="5">The sequence shown here is derived from an EMBL/GenBank/DDBJ whole genome shotgun (WGS) entry which is preliminary data.</text>
</comment>
<accession>A0ABC8IW76</accession>
<comment type="catalytic activity">
    <reaction evidence="1">
        <text>S-ubiquitinyl-[E2 ubiquitin-conjugating enzyme]-L-cysteine + [acceptor protein]-L-lysine = [E2 ubiquitin-conjugating enzyme]-L-cysteine + N(6)-ubiquitinyl-[acceptor protein]-L-lysine.</text>
        <dbReference type="EC" id="2.3.2.27"/>
    </reaction>
</comment>
<dbReference type="InterPro" id="IPR051348">
    <property type="entry name" value="U-box_ubiquitin_ligases"/>
</dbReference>
<keyword evidence="6" id="KW-1185">Reference proteome</keyword>
<evidence type="ECO:0000256" key="1">
    <source>
        <dbReference type="ARBA" id="ARBA00000900"/>
    </source>
</evidence>
<organism evidence="5 6">
    <name type="scientific">Eruca vesicaria subsp. sativa</name>
    <name type="common">Garden rocket</name>
    <name type="synonym">Eruca sativa</name>
    <dbReference type="NCBI Taxonomy" id="29727"/>
    <lineage>
        <taxon>Eukaryota</taxon>
        <taxon>Viridiplantae</taxon>
        <taxon>Streptophyta</taxon>
        <taxon>Embryophyta</taxon>
        <taxon>Tracheophyta</taxon>
        <taxon>Spermatophyta</taxon>
        <taxon>Magnoliopsida</taxon>
        <taxon>eudicotyledons</taxon>
        <taxon>Gunneridae</taxon>
        <taxon>Pentapetalae</taxon>
        <taxon>rosids</taxon>
        <taxon>malvids</taxon>
        <taxon>Brassicales</taxon>
        <taxon>Brassicaceae</taxon>
        <taxon>Brassiceae</taxon>
        <taxon>Eruca</taxon>
    </lineage>
</organism>
<feature type="compositionally biased region" description="Polar residues" evidence="4">
    <location>
        <begin position="263"/>
        <end position="274"/>
    </location>
</feature>
<dbReference type="EC" id="2.3.2.27" evidence="2"/>
<evidence type="ECO:0000313" key="5">
    <source>
        <dbReference type="EMBL" id="CAH8283004.1"/>
    </source>
</evidence>
<dbReference type="PANTHER" id="PTHR45647:SF100">
    <property type="entry name" value="U-BOX DOMAIN-CONTAINING PROTEIN 33"/>
    <property type="match status" value="1"/>
</dbReference>
<dbReference type="Gene3D" id="1.25.10.10">
    <property type="entry name" value="Leucine-rich Repeat Variant"/>
    <property type="match status" value="1"/>
</dbReference>
<evidence type="ECO:0000313" key="6">
    <source>
        <dbReference type="Proteomes" id="UP001642260"/>
    </source>
</evidence>